<feature type="non-terminal residue" evidence="2">
    <location>
        <position position="1"/>
    </location>
</feature>
<proteinExistence type="predicted"/>
<gene>
    <name evidence="2" type="ORF">LOTGIDRAFT_176598</name>
</gene>
<name>V4ANN6_LOTGI</name>
<accession>V4ANN6</accession>
<feature type="compositionally biased region" description="Low complexity" evidence="1">
    <location>
        <begin position="7"/>
        <end position="35"/>
    </location>
</feature>
<protein>
    <submittedName>
        <fullName evidence="2">Uncharacterized protein</fullName>
    </submittedName>
</protein>
<sequence>NTTANPENSTVNQENTTTNQATVNANQGNINPNPNDVGIGNAGLRINARMLERSVNDLLTSLNAHINPNNANRPNEPIEVNRVRVYTPGNFMRMCFRLARNPMNNAPEENIRLTNTETPNMEDVSNTAEVNTSESISDNNSSNVINDSELNSSSHVCAGTENTLETSDTVNNSSVNNLNLPNSSSETLLSDLSNSNQSVLNFEDKFEDTCKVNAELDTASAVAKNSFSESTSSSRNQSAVTLENLKTALSSCEIVSESSSIDSKSLSQTDSI</sequence>
<dbReference type="EMBL" id="KB201473">
    <property type="protein sequence ID" value="ESO96355.1"/>
    <property type="molecule type" value="Genomic_DNA"/>
</dbReference>
<feature type="region of interest" description="Disordered" evidence="1">
    <location>
        <begin position="1"/>
        <end position="35"/>
    </location>
</feature>
<keyword evidence="3" id="KW-1185">Reference proteome</keyword>
<evidence type="ECO:0000313" key="3">
    <source>
        <dbReference type="Proteomes" id="UP000030746"/>
    </source>
</evidence>
<feature type="region of interest" description="Disordered" evidence="1">
    <location>
        <begin position="130"/>
        <end position="149"/>
    </location>
</feature>
<evidence type="ECO:0000256" key="1">
    <source>
        <dbReference type="SAM" id="MobiDB-lite"/>
    </source>
</evidence>
<dbReference type="KEGG" id="lgi:LOTGIDRAFT_176598"/>
<dbReference type="GeneID" id="20243867"/>
<dbReference type="RefSeq" id="XP_009052957.1">
    <property type="nucleotide sequence ID" value="XM_009054709.1"/>
</dbReference>
<dbReference type="Proteomes" id="UP000030746">
    <property type="component" value="Unassembled WGS sequence"/>
</dbReference>
<evidence type="ECO:0000313" key="2">
    <source>
        <dbReference type="EMBL" id="ESO96355.1"/>
    </source>
</evidence>
<reference evidence="2 3" key="1">
    <citation type="journal article" date="2013" name="Nature">
        <title>Insights into bilaterian evolution from three spiralian genomes.</title>
        <authorList>
            <person name="Simakov O."/>
            <person name="Marletaz F."/>
            <person name="Cho S.J."/>
            <person name="Edsinger-Gonzales E."/>
            <person name="Havlak P."/>
            <person name="Hellsten U."/>
            <person name="Kuo D.H."/>
            <person name="Larsson T."/>
            <person name="Lv J."/>
            <person name="Arendt D."/>
            <person name="Savage R."/>
            <person name="Osoegawa K."/>
            <person name="de Jong P."/>
            <person name="Grimwood J."/>
            <person name="Chapman J.A."/>
            <person name="Shapiro H."/>
            <person name="Aerts A."/>
            <person name="Otillar R.P."/>
            <person name="Terry A.Y."/>
            <person name="Boore J.L."/>
            <person name="Grigoriev I.V."/>
            <person name="Lindberg D.R."/>
            <person name="Seaver E.C."/>
            <person name="Weisblat D.A."/>
            <person name="Putnam N.H."/>
            <person name="Rokhsar D.S."/>
        </authorList>
    </citation>
    <scope>NUCLEOTIDE SEQUENCE [LARGE SCALE GENOMIC DNA]</scope>
</reference>
<dbReference type="AlphaFoldDB" id="V4ANN6"/>
<dbReference type="CTD" id="20243867"/>
<feature type="compositionally biased region" description="Low complexity" evidence="1">
    <location>
        <begin position="133"/>
        <end position="149"/>
    </location>
</feature>
<organism evidence="2 3">
    <name type="scientific">Lottia gigantea</name>
    <name type="common">Giant owl limpet</name>
    <dbReference type="NCBI Taxonomy" id="225164"/>
    <lineage>
        <taxon>Eukaryota</taxon>
        <taxon>Metazoa</taxon>
        <taxon>Spiralia</taxon>
        <taxon>Lophotrochozoa</taxon>
        <taxon>Mollusca</taxon>
        <taxon>Gastropoda</taxon>
        <taxon>Patellogastropoda</taxon>
        <taxon>Lottioidea</taxon>
        <taxon>Lottiidae</taxon>
        <taxon>Lottia</taxon>
    </lineage>
</organism>
<dbReference type="HOGENOM" id="CLU_1025155_0_0_1"/>